<keyword evidence="1" id="KW-1003">Cell membrane</keyword>
<keyword evidence="4" id="KW-0564">Palmitate</keyword>
<feature type="chain" id="PRO_5038896661" evidence="7">
    <location>
        <begin position="23"/>
        <end position="462"/>
    </location>
</feature>
<evidence type="ECO:0000313" key="9">
    <source>
        <dbReference type="Proteomes" id="UP000464314"/>
    </source>
</evidence>
<dbReference type="KEGG" id="anr:Ana3638_09180"/>
<protein>
    <submittedName>
        <fullName evidence="8">Extracellular solute-binding protein</fullName>
    </submittedName>
</protein>
<gene>
    <name evidence="8" type="ORF">Ana3638_09180</name>
</gene>
<dbReference type="PROSITE" id="PS51257">
    <property type="entry name" value="PROKAR_LIPOPROTEIN"/>
    <property type="match status" value="1"/>
</dbReference>
<keyword evidence="9" id="KW-1185">Reference proteome</keyword>
<dbReference type="PANTHER" id="PTHR43649">
    <property type="entry name" value="ARABINOSE-BINDING PROTEIN-RELATED"/>
    <property type="match status" value="1"/>
</dbReference>
<evidence type="ECO:0000313" key="8">
    <source>
        <dbReference type="EMBL" id="QHQ60918.1"/>
    </source>
</evidence>
<name>A0A6P1TNI1_9FIRM</name>
<keyword evidence="5" id="KW-0449">Lipoprotein</keyword>
<dbReference type="PANTHER" id="PTHR43649:SF33">
    <property type="entry name" value="POLYGALACTURONAN_RHAMNOGALACTURONAN-BINDING PROTEIN YTCQ"/>
    <property type="match status" value="1"/>
</dbReference>
<feature type="compositionally biased region" description="Basic and acidic residues" evidence="6">
    <location>
        <begin position="40"/>
        <end position="51"/>
    </location>
</feature>
<proteinExistence type="predicted"/>
<evidence type="ECO:0000256" key="1">
    <source>
        <dbReference type="ARBA" id="ARBA00022475"/>
    </source>
</evidence>
<sequence length="462" mass="50490">MKKMKKWVSVLLSAALVLSLVGCGGKSESAQTGNSGGEKASGEAKSDNAKSGEKPKIVISCYPADEAGTQLRDEYYTKPIQAAFPDYDISVEVFNDRQSLQVQVAGGGGPDILDLDGLSDVVEFARADRIVALDDYASKYGWNNMFYDWAYNSSFYDKKLYSLPTGYESMVIYYNNDVFNEHGWKIPTTISEAEPLMEDMVKNDVIPFSFGNSNYVGAVDWLYSTFMSGFSGPEVLKSALEGKTPMTDESVAGGIQLMADWWQKGYIGDKASQSITGDDMIALFAQGKAAMMINGTWAASSLISSYPDCNWSCATPFEMKEGVGPVLPIASSGGYAINTNSKNPDVCAEILNYLFTDMDRMEKGVVEASYCPYPVKEFSIKQCEGKGMDERLYNIYVTMEEAMAAGNVGYCSWTFFPADARAYMNENTDALFLGSLSVEDYMTKVQEFVDAAVADGTAPTVP</sequence>
<organism evidence="8 9">
    <name type="scientific">Anaerocolumna sedimenticola</name>
    <dbReference type="NCBI Taxonomy" id="2696063"/>
    <lineage>
        <taxon>Bacteria</taxon>
        <taxon>Bacillati</taxon>
        <taxon>Bacillota</taxon>
        <taxon>Clostridia</taxon>
        <taxon>Lachnospirales</taxon>
        <taxon>Lachnospiraceae</taxon>
        <taxon>Anaerocolumna</taxon>
    </lineage>
</organism>
<evidence type="ECO:0000256" key="6">
    <source>
        <dbReference type="SAM" id="MobiDB-lite"/>
    </source>
</evidence>
<dbReference type="Proteomes" id="UP000464314">
    <property type="component" value="Chromosome"/>
</dbReference>
<dbReference type="Pfam" id="PF01547">
    <property type="entry name" value="SBP_bac_1"/>
    <property type="match status" value="1"/>
</dbReference>
<feature type="region of interest" description="Disordered" evidence="6">
    <location>
        <begin position="27"/>
        <end position="51"/>
    </location>
</feature>
<keyword evidence="2 7" id="KW-0732">Signal</keyword>
<evidence type="ECO:0000256" key="2">
    <source>
        <dbReference type="ARBA" id="ARBA00022729"/>
    </source>
</evidence>
<feature type="signal peptide" evidence="7">
    <location>
        <begin position="1"/>
        <end position="22"/>
    </location>
</feature>
<evidence type="ECO:0000256" key="7">
    <source>
        <dbReference type="SAM" id="SignalP"/>
    </source>
</evidence>
<reference evidence="8 9" key="1">
    <citation type="submission" date="2020-01" db="EMBL/GenBank/DDBJ databases">
        <title>Genome analysis of Anaerocolumna sp. CBA3638.</title>
        <authorList>
            <person name="Kim J."/>
            <person name="Roh S.W."/>
        </authorList>
    </citation>
    <scope>NUCLEOTIDE SEQUENCE [LARGE SCALE GENOMIC DNA]</scope>
    <source>
        <strain evidence="8 9">CBA3638</strain>
    </source>
</reference>
<dbReference type="AlphaFoldDB" id="A0A6P1TNI1"/>
<accession>A0A6P1TNI1</accession>
<dbReference type="RefSeq" id="WP_161837746.1">
    <property type="nucleotide sequence ID" value="NZ_CP048000.1"/>
</dbReference>
<evidence type="ECO:0000256" key="3">
    <source>
        <dbReference type="ARBA" id="ARBA00023136"/>
    </source>
</evidence>
<dbReference type="SUPFAM" id="SSF53850">
    <property type="entry name" value="Periplasmic binding protein-like II"/>
    <property type="match status" value="1"/>
</dbReference>
<keyword evidence="3" id="KW-0472">Membrane</keyword>
<dbReference type="InterPro" id="IPR050490">
    <property type="entry name" value="Bact_solute-bd_prot1"/>
</dbReference>
<dbReference type="Gene3D" id="3.40.190.10">
    <property type="entry name" value="Periplasmic binding protein-like II"/>
    <property type="match status" value="2"/>
</dbReference>
<evidence type="ECO:0000256" key="4">
    <source>
        <dbReference type="ARBA" id="ARBA00023139"/>
    </source>
</evidence>
<dbReference type="EMBL" id="CP048000">
    <property type="protein sequence ID" value="QHQ60918.1"/>
    <property type="molecule type" value="Genomic_DNA"/>
</dbReference>
<dbReference type="InterPro" id="IPR006059">
    <property type="entry name" value="SBP"/>
</dbReference>
<evidence type="ECO:0000256" key="5">
    <source>
        <dbReference type="ARBA" id="ARBA00023288"/>
    </source>
</evidence>